<dbReference type="Pfam" id="PF00754">
    <property type="entry name" value="F5_F8_type_C"/>
    <property type="match status" value="3"/>
</dbReference>
<evidence type="ECO:0000256" key="1">
    <source>
        <dbReference type="PROSITE-ProRule" id="PRU00152"/>
    </source>
</evidence>
<dbReference type="PROSITE" id="PS01285">
    <property type="entry name" value="FA58C_1"/>
    <property type="match status" value="3"/>
</dbReference>
<dbReference type="EMBL" id="LSMT01000034">
    <property type="protein sequence ID" value="PFX31580.1"/>
    <property type="molecule type" value="Genomic_DNA"/>
</dbReference>
<keyword evidence="6" id="KW-1185">Reference proteome</keyword>
<evidence type="ECO:0000259" key="4">
    <source>
        <dbReference type="PROSITE" id="PS50095"/>
    </source>
</evidence>
<dbReference type="CDD" id="cd00057">
    <property type="entry name" value="FA58C"/>
    <property type="match status" value="3"/>
</dbReference>
<sequence>MELNNERHEIHLSCPDVKRQDAKFCGVFYSTSVINWSHSSYLACAYQGMDPRKKFGELERSLRASKTKYEVYIFTGNKFGAGTDARVFITLFGEKGHSKEIELESKGRNDFEKGQKDKFVIETKYLGKLNAINIRHDNSWFGSGWYLDKVKIKATDGCVYEFVSHKWLASNVGDGKISRELNGKSRCPSLDTPTKDCQEALGISRGMIKDSQFTASSSYDEHHQPYHARLNKTVKGSRGGWCSAFADETEFLEIDLGNKTGISGISTQGQSMFDNWVTRYAMSYSINGKHWLMVTEGRKRDSSPRNFTGNKDRDSVVTHWFPRLIARYVRVLPLTWSGLTNCMRIELFGCRNVTSPDEEKKEKEKIAKANKESESQGENDDSDTMKMKGKLSEEDLSIMSTIEKAVVYLRFEYILKDNIIVDESQFHNDAKIVNFAKTAQFSERCGNGVDLNGGDILLNGPSFKQKPRVAVTIAAWIKLFSVDGTNSLFDTIGGVNSSHDNGQYHLEIDSGSVRWFHRNERGQIIFNVTSEVIVPSHVWTHVACTYEAKLGQADIYVNAKFVLRGDGSGELSQDWQEKAGIGEHKGERLFDGQIDEFYMSNEALSQEEIKKLMQRCEFEKECFSPLGMEDMKIRDGQITASSTYHVHKPYYGRLNLVSFYDDPQRTAWCADEDDKEPYLTVDLREEKTLSGVALQGASLADNYVTSFKLCYSQNGRTFQCVTEDLTGESLQGSDDKDSVKIHWLQRFFDGRYIRIYPLSWYGDHICMRVELYGCIPGLLSDTVQADSSAIEIVNPLTSWSNFGDCSVSCGKGTKKRVVKCQPKGNERNQNCPPGTESYTEKVPCTRPSCPECFSPMGMSNGTILDHEISGSSTIDKAHPAFYARVITARNERVSTRGSWCAKLADKEQYLEIDLKKPRKVTGIGTQGQVSDERWVVRYRITYSANGLKWTNYTEDNRQKIFVGNDDSKTIAVRHLRHPITARYVRIHPQAWYGVHICMRAELYGCDHLGQSFKPVEVTDNSESSFKVADETGASKANSKLHAKAEASPKGKSAAVGTGAVTEEHAGGKATMFPSLVISKSGGKAAQFNKYAPRPYHVQTKISNAENQNSYHLVTGLPTRPHAHPELPLPVSNTSKQTSILNKQQVNDLQSSKTSTIHNHGQFEWGAFSKCSVTCGSGIRKRYRRCNVEQCTAPGMETQIIPCVSATCSADALSWSPYTECSVTCGVGKRTRSRMCDGVACPRSGQEFETISCFRPGCPVLHLGFEKWENQVVLDESEKGNNAFLDKGAFIAPHRGVCGHYASLGKSGDILLEDKTFRGKPSAGITVASWVNLVGTTLGFHSVFSTARVMNIGQIMGGYHFEIDDGKVRWFHRNRFQNPVFSVITDNIVKPDVWTHLIGSYNSTSGEAKVYVNGALSGTSRGYGALDDFWGYKACVGSFDLGGRYLRGFVDDFYIFNYAIEPDQIKDLLRIKCPEREIS</sequence>
<dbReference type="PANTHER" id="PTHR24543:SF325">
    <property type="entry name" value="F5_8 TYPE C DOMAIN-CONTAINING PROTEIN"/>
    <property type="match status" value="1"/>
</dbReference>
<evidence type="ECO:0000259" key="3">
    <source>
        <dbReference type="PROSITE" id="PS50022"/>
    </source>
</evidence>
<dbReference type="SMART" id="SM00308">
    <property type="entry name" value="LH2"/>
    <property type="match status" value="1"/>
</dbReference>
<dbReference type="Pfam" id="PF00090">
    <property type="entry name" value="TSP_1"/>
    <property type="match status" value="2"/>
</dbReference>
<evidence type="ECO:0000256" key="2">
    <source>
        <dbReference type="SAM" id="MobiDB-lite"/>
    </source>
</evidence>
<dbReference type="PANTHER" id="PTHR24543">
    <property type="entry name" value="MULTICOPPER OXIDASE-RELATED"/>
    <property type="match status" value="1"/>
</dbReference>
<dbReference type="InterPro" id="IPR001024">
    <property type="entry name" value="PLAT/LH2_dom"/>
</dbReference>
<evidence type="ECO:0000313" key="6">
    <source>
        <dbReference type="Proteomes" id="UP000225706"/>
    </source>
</evidence>
<feature type="domain" description="F5/8 type C" evidence="3">
    <location>
        <begin position="852"/>
        <end position="1005"/>
    </location>
</feature>
<dbReference type="InterPro" id="IPR000884">
    <property type="entry name" value="TSP1_rpt"/>
</dbReference>
<dbReference type="PROSITE" id="PS01286">
    <property type="entry name" value="FA58C_2"/>
    <property type="match status" value="3"/>
</dbReference>
<dbReference type="SUPFAM" id="SSF82895">
    <property type="entry name" value="TSP-1 type 1 repeat"/>
    <property type="match status" value="3"/>
</dbReference>
<dbReference type="Gene3D" id="2.20.100.10">
    <property type="entry name" value="Thrombospondin type-1 (TSP1) repeat"/>
    <property type="match status" value="3"/>
</dbReference>
<comment type="caution">
    <text evidence="5">The sequence shown here is derived from an EMBL/GenBank/DDBJ whole genome shotgun (WGS) entry which is preliminary data.</text>
</comment>
<feature type="domain" description="PLAT" evidence="4">
    <location>
        <begin position="67"/>
        <end position="182"/>
    </location>
</feature>
<proteinExistence type="predicted"/>
<dbReference type="InterPro" id="IPR013320">
    <property type="entry name" value="ConA-like_dom_sf"/>
</dbReference>
<feature type="region of interest" description="Disordered" evidence="2">
    <location>
        <begin position="1031"/>
        <end position="1050"/>
    </location>
</feature>
<dbReference type="Pfam" id="PF01477">
    <property type="entry name" value="PLAT"/>
    <property type="match status" value="1"/>
</dbReference>
<dbReference type="PROSITE" id="PS50022">
    <property type="entry name" value="FA58C_3"/>
    <property type="match status" value="3"/>
</dbReference>
<gene>
    <name evidence="5" type="primary">Mfge8</name>
    <name evidence="5" type="ORF">AWC38_SpisGene3601</name>
</gene>
<dbReference type="Gene3D" id="2.40.180.10">
    <property type="entry name" value="Catalase core domain"/>
    <property type="match status" value="1"/>
</dbReference>
<dbReference type="InterPro" id="IPR036392">
    <property type="entry name" value="PLAT/LH2_dom_sf"/>
</dbReference>
<dbReference type="OrthoDB" id="2121828at2759"/>
<dbReference type="InterPro" id="IPR036383">
    <property type="entry name" value="TSP1_rpt_sf"/>
</dbReference>
<comment type="caution">
    <text evidence="1">Lacks conserved residue(s) required for the propagation of feature annotation.</text>
</comment>
<feature type="domain" description="F5/8 type C" evidence="3">
    <location>
        <begin position="622"/>
        <end position="774"/>
    </location>
</feature>
<dbReference type="PROSITE" id="PS50092">
    <property type="entry name" value="TSP1"/>
    <property type="match status" value="3"/>
</dbReference>
<feature type="domain" description="F5/8 type C" evidence="3">
    <location>
        <begin position="197"/>
        <end position="350"/>
    </location>
</feature>
<dbReference type="Proteomes" id="UP000225706">
    <property type="component" value="Unassembled WGS sequence"/>
</dbReference>
<reference evidence="6" key="1">
    <citation type="journal article" date="2017" name="bioRxiv">
        <title>Comparative analysis of the genomes of Stylophora pistillata and Acropora digitifera provides evidence for extensive differences between species of corals.</title>
        <authorList>
            <person name="Voolstra C.R."/>
            <person name="Li Y."/>
            <person name="Liew Y.J."/>
            <person name="Baumgarten S."/>
            <person name="Zoccola D."/>
            <person name="Flot J.-F."/>
            <person name="Tambutte S."/>
            <person name="Allemand D."/>
            <person name="Aranda M."/>
        </authorList>
    </citation>
    <scope>NUCLEOTIDE SEQUENCE [LARGE SCALE GENOMIC DNA]</scope>
</reference>
<dbReference type="SMART" id="SM00231">
    <property type="entry name" value="FA58C"/>
    <property type="match status" value="3"/>
</dbReference>
<dbReference type="PROSITE" id="PS50095">
    <property type="entry name" value="PLAT"/>
    <property type="match status" value="1"/>
</dbReference>
<dbReference type="InterPro" id="IPR000421">
    <property type="entry name" value="FA58C"/>
</dbReference>
<dbReference type="SUPFAM" id="SSF49785">
    <property type="entry name" value="Galactose-binding domain-like"/>
    <property type="match status" value="3"/>
</dbReference>
<protein>
    <submittedName>
        <fullName evidence="5">Lactadherin</fullName>
    </submittedName>
</protein>
<evidence type="ECO:0000313" key="5">
    <source>
        <dbReference type="EMBL" id="PFX31580.1"/>
    </source>
</evidence>
<feature type="region of interest" description="Disordered" evidence="2">
    <location>
        <begin position="358"/>
        <end position="386"/>
    </location>
</feature>
<dbReference type="CDD" id="cd01756">
    <property type="entry name" value="PLAT_repeat"/>
    <property type="match status" value="1"/>
</dbReference>
<dbReference type="FunFam" id="2.60.120.260:FF:000016">
    <property type="entry name" value="Contactin-associated protein-like 4 isoform 1"/>
    <property type="match status" value="3"/>
</dbReference>
<dbReference type="SUPFAM" id="SSF49723">
    <property type="entry name" value="Lipase/lipooxygenase domain (PLAT/LH2 domain)"/>
    <property type="match status" value="1"/>
</dbReference>
<accession>A0A2B4SRR7</accession>
<dbReference type="InterPro" id="IPR008979">
    <property type="entry name" value="Galactose-bd-like_sf"/>
</dbReference>
<dbReference type="Gene3D" id="2.60.120.260">
    <property type="entry name" value="Galactose-binding domain-like"/>
    <property type="match status" value="3"/>
</dbReference>
<dbReference type="Gene3D" id="2.60.120.200">
    <property type="match status" value="2"/>
</dbReference>
<dbReference type="Pfam" id="PF19030">
    <property type="entry name" value="TSP1_ADAMTS"/>
    <property type="match status" value="1"/>
</dbReference>
<dbReference type="Pfam" id="PF13385">
    <property type="entry name" value="Laminin_G_3"/>
    <property type="match status" value="2"/>
</dbReference>
<organism evidence="5 6">
    <name type="scientific">Stylophora pistillata</name>
    <name type="common">Smooth cauliflower coral</name>
    <dbReference type="NCBI Taxonomy" id="50429"/>
    <lineage>
        <taxon>Eukaryota</taxon>
        <taxon>Metazoa</taxon>
        <taxon>Cnidaria</taxon>
        <taxon>Anthozoa</taxon>
        <taxon>Hexacorallia</taxon>
        <taxon>Scleractinia</taxon>
        <taxon>Astrocoeniina</taxon>
        <taxon>Pocilloporidae</taxon>
        <taxon>Stylophora</taxon>
    </lineage>
</organism>
<dbReference type="SUPFAM" id="SSF49899">
    <property type="entry name" value="Concanavalin A-like lectins/glucanases"/>
    <property type="match status" value="2"/>
</dbReference>
<name>A0A2B4SRR7_STYPI</name>
<feature type="compositionally biased region" description="Basic and acidic residues" evidence="2">
    <location>
        <begin position="358"/>
        <end position="374"/>
    </location>
</feature>
<dbReference type="SMART" id="SM00209">
    <property type="entry name" value="TSP1"/>
    <property type="match status" value="3"/>
</dbReference>